<dbReference type="InterPro" id="IPR005115">
    <property type="entry name" value="Gly_transporter"/>
</dbReference>
<evidence type="ECO:0000256" key="2">
    <source>
        <dbReference type="ARBA" id="ARBA00008193"/>
    </source>
</evidence>
<feature type="domain" description="Glycine transporter" evidence="8">
    <location>
        <begin position="91"/>
        <end position="163"/>
    </location>
</feature>
<reference evidence="9 10" key="1">
    <citation type="submission" date="2019-08" db="EMBL/GenBank/DDBJ databases">
        <title>Draft genome sequence of Ulvibacter marinus type strain NBRC 109484.</title>
        <authorList>
            <person name="Kawano K."/>
            <person name="Ushijima N."/>
            <person name="Kihara M."/>
            <person name="Itoh H."/>
        </authorList>
    </citation>
    <scope>NUCLEOTIDE SEQUENCE [LARGE SCALE GENOMIC DNA]</scope>
    <source>
        <strain evidence="9 10">NBRC 109484</strain>
    </source>
</reference>
<sequence>MDVTFIIDILGTLAFAISGALTAMKKQLDPFGIFIIAIVTALGGGTLRDLLIDAPIVWMRDLTYIYVIGVATLLAVIFRERLNYIRKSLFLFDTIGIGLYTIIGVEKGIEADFPPLICIALGTMSACFGGVIRDILCTEIPIIFRKNVYATACILGGAVYFVLLYTKLPNVAIVAISGGTVVLIRILAVTFNISLPNIYKKEIVK</sequence>
<feature type="transmembrane region" description="Helical" evidence="7">
    <location>
        <begin position="171"/>
        <end position="195"/>
    </location>
</feature>
<comment type="subcellular location">
    <subcellularLocation>
        <location evidence="1">Cell membrane</location>
        <topology evidence="1">Multi-pass membrane protein</topology>
    </subcellularLocation>
</comment>
<keyword evidence="10" id="KW-1185">Reference proteome</keyword>
<dbReference type="Pfam" id="PF03458">
    <property type="entry name" value="Gly_transporter"/>
    <property type="match status" value="2"/>
</dbReference>
<comment type="caution">
    <text evidence="9">The sequence shown here is derived from an EMBL/GenBank/DDBJ whole genome shotgun (WGS) entry which is preliminary data.</text>
</comment>
<evidence type="ECO:0000256" key="6">
    <source>
        <dbReference type="ARBA" id="ARBA00023136"/>
    </source>
</evidence>
<evidence type="ECO:0000256" key="4">
    <source>
        <dbReference type="ARBA" id="ARBA00022692"/>
    </source>
</evidence>
<feature type="transmembrane region" description="Helical" evidence="7">
    <location>
        <begin position="89"/>
        <end position="107"/>
    </location>
</feature>
<proteinExistence type="inferred from homology"/>
<keyword evidence="5 7" id="KW-1133">Transmembrane helix</keyword>
<feature type="domain" description="Glycine transporter" evidence="8">
    <location>
        <begin position="6"/>
        <end position="79"/>
    </location>
</feature>
<gene>
    <name evidence="9" type="ORF">ULMA_11590</name>
</gene>
<feature type="transmembrane region" description="Helical" evidence="7">
    <location>
        <begin position="57"/>
        <end position="77"/>
    </location>
</feature>
<evidence type="ECO:0000256" key="1">
    <source>
        <dbReference type="ARBA" id="ARBA00004651"/>
    </source>
</evidence>
<name>A0A5J4IZS2_9FLAO</name>
<protein>
    <submittedName>
        <fullName evidence="9">Membrane protein</fullName>
    </submittedName>
</protein>
<dbReference type="GO" id="GO:0005886">
    <property type="term" value="C:plasma membrane"/>
    <property type="evidence" value="ECO:0007669"/>
    <property type="project" value="UniProtKB-SubCell"/>
</dbReference>
<evidence type="ECO:0000256" key="5">
    <source>
        <dbReference type="ARBA" id="ARBA00022989"/>
    </source>
</evidence>
<dbReference type="Proteomes" id="UP000326509">
    <property type="component" value="Unassembled WGS sequence"/>
</dbReference>
<evidence type="ECO:0000256" key="3">
    <source>
        <dbReference type="ARBA" id="ARBA00022475"/>
    </source>
</evidence>
<keyword evidence="6 7" id="KW-0472">Membrane</keyword>
<feature type="transmembrane region" description="Helical" evidence="7">
    <location>
        <begin position="31"/>
        <end position="51"/>
    </location>
</feature>
<feature type="transmembrane region" description="Helical" evidence="7">
    <location>
        <begin position="6"/>
        <end position="24"/>
    </location>
</feature>
<dbReference type="EMBL" id="BKCG01000002">
    <property type="protein sequence ID" value="GER59051.1"/>
    <property type="molecule type" value="Genomic_DNA"/>
</dbReference>
<keyword evidence="4 7" id="KW-0812">Transmembrane</keyword>
<evidence type="ECO:0000313" key="10">
    <source>
        <dbReference type="Proteomes" id="UP000326509"/>
    </source>
</evidence>
<dbReference type="OrthoDB" id="9791874at2"/>
<evidence type="ECO:0000256" key="7">
    <source>
        <dbReference type="SAM" id="Phobius"/>
    </source>
</evidence>
<dbReference type="RefSeq" id="WP_151673128.1">
    <property type="nucleotide sequence ID" value="NZ_BKCG01000002.1"/>
</dbReference>
<dbReference type="PANTHER" id="PTHR30506:SF3">
    <property type="entry name" value="UPF0126 INNER MEMBRANE PROTEIN YADS-RELATED"/>
    <property type="match status" value="1"/>
</dbReference>
<organism evidence="9 10">
    <name type="scientific">Patiriisocius marinus</name>
    <dbReference type="NCBI Taxonomy" id="1397112"/>
    <lineage>
        <taxon>Bacteria</taxon>
        <taxon>Pseudomonadati</taxon>
        <taxon>Bacteroidota</taxon>
        <taxon>Flavobacteriia</taxon>
        <taxon>Flavobacteriales</taxon>
        <taxon>Flavobacteriaceae</taxon>
        <taxon>Patiriisocius</taxon>
    </lineage>
</organism>
<comment type="similarity">
    <text evidence="2">Belongs to the UPF0126 family.</text>
</comment>
<feature type="transmembrane region" description="Helical" evidence="7">
    <location>
        <begin position="148"/>
        <end position="165"/>
    </location>
</feature>
<dbReference type="AlphaFoldDB" id="A0A5J4IZS2"/>
<dbReference type="PANTHER" id="PTHR30506">
    <property type="entry name" value="INNER MEMBRANE PROTEIN"/>
    <property type="match status" value="1"/>
</dbReference>
<evidence type="ECO:0000259" key="8">
    <source>
        <dbReference type="Pfam" id="PF03458"/>
    </source>
</evidence>
<keyword evidence="3" id="KW-1003">Cell membrane</keyword>
<accession>A0A5J4IZS2</accession>
<feature type="transmembrane region" description="Helical" evidence="7">
    <location>
        <begin position="113"/>
        <end position="136"/>
    </location>
</feature>
<evidence type="ECO:0000313" key="9">
    <source>
        <dbReference type="EMBL" id="GER59051.1"/>
    </source>
</evidence>